<dbReference type="STRING" id="414048.SAMN04489864_103252"/>
<dbReference type="Proteomes" id="UP000199666">
    <property type="component" value="Unassembled WGS sequence"/>
</dbReference>
<evidence type="ECO:0000313" key="2">
    <source>
        <dbReference type="Proteomes" id="UP000199666"/>
    </source>
</evidence>
<dbReference type="InterPro" id="IPR007431">
    <property type="entry name" value="ACP_PD"/>
</dbReference>
<dbReference type="GO" id="GO:0008770">
    <property type="term" value="F:[acyl-carrier-protein] phosphodiesterase activity"/>
    <property type="evidence" value="ECO:0007669"/>
    <property type="project" value="InterPro"/>
</dbReference>
<dbReference type="RefSeq" id="WP_090992760.1">
    <property type="nucleotide sequence ID" value="NZ_FOPP01000003.1"/>
</dbReference>
<gene>
    <name evidence="1" type="ORF">SAMN04489864_103252</name>
</gene>
<evidence type="ECO:0008006" key="3">
    <source>
        <dbReference type="Google" id="ProtNLM"/>
    </source>
</evidence>
<dbReference type="EMBL" id="FOPP01000003">
    <property type="protein sequence ID" value="SFG92436.1"/>
    <property type="molecule type" value="Genomic_DNA"/>
</dbReference>
<dbReference type="GO" id="GO:0006633">
    <property type="term" value="P:fatty acid biosynthetic process"/>
    <property type="evidence" value="ECO:0007669"/>
    <property type="project" value="InterPro"/>
</dbReference>
<sequence>MNFLSHYYFERANPDSNMVIGTVLPDLVKNAHKDWNFYPQKKEELFVADNSLKSILKGWKRHLEVDVLFHSSDFFNHHTAQLKQNILPILKDSPVRPSFLAHIGVELLLDHLLVINRKIEINSFYDHLNNVDDSKLALFLTRCDAAETDHFFKFLTSFKSSRYLLSYQKLENISYALQRICMRLWTHPFAEDTILLLTERLEIYKVILEKDYLEIFDEIGLKLH</sequence>
<evidence type="ECO:0000313" key="1">
    <source>
        <dbReference type="EMBL" id="SFG92436.1"/>
    </source>
</evidence>
<organism evidence="1 2">
    <name type="scientific">Pedobacter insulae</name>
    <dbReference type="NCBI Taxonomy" id="414048"/>
    <lineage>
        <taxon>Bacteria</taxon>
        <taxon>Pseudomonadati</taxon>
        <taxon>Bacteroidota</taxon>
        <taxon>Sphingobacteriia</taxon>
        <taxon>Sphingobacteriales</taxon>
        <taxon>Sphingobacteriaceae</taxon>
        <taxon>Pedobacter</taxon>
    </lineage>
</organism>
<proteinExistence type="predicted"/>
<keyword evidence="2" id="KW-1185">Reference proteome</keyword>
<dbReference type="AlphaFoldDB" id="A0A1I2VXC7"/>
<name>A0A1I2VXC7_9SPHI</name>
<reference evidence="1 2" key="1">
    <citation type="submission" date="2016-10" db="EMBL/GenBank/DDBJ databases">
        <authorList>
            <person name="de Groot N.N."/>
        </authorList>
    </citation>
    <scope>NUCLEOTIDE SEQUENCE [LARGE SCALE GENOMIC DNA]</scope>
    <source>
        <strain evidence="1 2">DSM 18684</strain>
    </source>
</reference>
<accession>A0A1I2VXC7</accession>
<dbReference type="OrthoDB" id="790170at2"/>
<protein>
    <recommendedName>
        <fullName evidence="3">Acyl carrier protein phosphodiesterase</fullName>
    </recommendedName>
</protein>
<dbReference type="Pfam" id="PF04336">
    <property type="entry name" value="ACP_PD"/>
    <property type="match status" value="1"/>
</dbReference>